<evidence type="ECO:0000256" key="1">
    <source>
        <dbReference type="ARBA" id="ARBA00004141"/>
    </source>
</evidence>
<feature type="transmembrane region" description="Helical" evidence="7">
    <location>
        <begin position="110"/>
        <end position="133"/>
    </location>
</feature>
<dbReference type="EMBL" id="JAVFKD010000010">
    <property type="protein sequence ID" value="KAK5994418.1"/>
    <property type="molecule type" value="Genomic_DNA"/>
</dbReference>
<evidence type="ECO:0000256" key="6">
    <source>
        <dbReference type="SAM" id="MobiDB-lite"/>
    </source>
</evidence>
<evidence type="ECO:0000313" key="9">
    <source>
        <dbReference type="EMBL" id="KAK5994418.1"/>
    </source>
</evidence>
<accession>A0ABR0SQM1</accession>
<proteinExistence type="inferred from homology"/>
<dbReference type="PANTHER" id="PTHR33048">
    <property type="entry name" value="PTH11-LIKE INTEGRAL MEMBRANE PROTEIN (AFU_ORTHOLOGUE AFUA_5G11245)"/>
    <property type="match status" value="1"/>
</dbReference>
<evidence type="ECO:0000256" key="7">
    <source>
        <dbReference type="SAM" id="Phobius"/>
    </source>
</evidence>
<protein>
    <recommendedName>
        <fullName evidence="8">Rhodopsin domain-containing protein</fullName>
    </recommendedName>
</protein>
<name>A0ABR0SQM1_9HYPO</name>
<keyword evidence="10" id="KW-1185">Reference proteome</keyword>
<comment type="similarity">
    <text evidence="5">Belongs to the SAT4 family.</text>
</comment>
<keyword evidence="3 7" id="KW-1133">Transmembrane helix</keyword>
<evidence type="ECO:0000256" key="5">
    <source>
        <dbReference type="ARBA" id="ARBA00038359"/>
    </source>
</evidence>
<dbReference type="Pfam" id="PF20684">
    <property type="entry name" value="Fung_rhodopsin"/>
    <property type="match status" value="1"/>
</dbReference>
<dbReference type="InterPro" id="IPR049326">
    <property type="entry name" value="Rhodopsin_dom_fungi"/>
</dbReference>
<sequence length="224" mass="25083">MAELRNQKCRQSLKGRYVGEIFKGLATDEYTTKSLCITAQLQLKVLGALNIVTDVMLIILPIPVILSLKTSCKRKVQLTCLFALGIFIIIVTIIRLPINANNKRNQNNRSAWASTELLTATIVVNVPTLYGFWNKRRRDKLESSRRLSYGYPRSRDSNAVDMIGGSLGNGAMALKQEPTNGMPQSKVIMLSEQRETRHEEDCIQPPEMVENVSKDISDEESSPA</sequence>
<reference evidence="9 10" key="1">
    <citation type="submission" date="2024-01" db="EMBL/GenBank/DDBJ databases">
        <title>Complete genome of Cladobotryum mycophilum ATHUM6906.</title>
        <authorList>
            <person name="Christinaki A.C."/>
            <person name="Myridakis A.I."/>
            <person name="Kouvelis V.N."/>
        </authorList>
    </citation>
    <scope>NUCLEOTIDE SEQUENCE [LARGE SCALE GENOMIC DNA]</scope>
    <source>
        <strain evidence="9 10">ATHUM6906</strain>
    </source>
</reference>
<evidence type="ECO:0000259" key="8">
    <source>
        <dbReference type="Pfam" id="PF20684"/>
    </source>
</evidence>
<comment type="subcellular location">
    <subcellularLocation>
        <location evidence="1">Membrane</location>
        <topology evidence="1">Multi-pass membrane protein</topology>
    </subcellularLocation>
</comment>
<dbReference type="Proteomes" id="UP001338125">
    <property type="component" value="Unassembled WGS sequence"/>
</dbReference>
<feature type="transmembrane region" description="Helical" evidence="7">
    <location>
        <begin position="78"/>
        <end position="98"/>
    </location>
</feature>
<keyword evidence="2 7" id="KW-0812">Transmembrane</keyword>
<dbReference type="PANTHER" id="PTHR33048:SF166">
    <property type="entry name" value="PTH11-LIKE INTEGRAL MEMBRANE PROTEIN"/>
    <property type="match status" value="1"/>
</dbReference>
<feature type="region of interest" description="Disordered" evidence="6">
    <location>
        <begin position="192"/>
        <end position="224"/>
    </location>
</feature>
<evidence type="ECO:0000256" key="3">
    <source>
        <dbReference type="ARBA" id="ARBA00022989"/>
    </source>
</evidence>
<evidence type="ECO:0000313" key="10">
    <source>
        <dbReference type="Proteomes" id="UP001338125"/>
    </source>
</evidence>
<feature type="compositionally biased region" description="Basic and acidic residues" evidence="6">
    <location>
        <begin position="192"/>
        <end position="201"/>
    </location>
</feature>
<evidence type="ECO:0000256" key="2">
    <source>
        <dbReference type="ARBA" id="ARBA00022692"/>
    </source>
</evidence>
<feature type="transmembrane region" description="Helical" evidence="7">
    <location>
        <begin position="45"/>
        <end position="66"/>
    </location>
</feature>
<evidence type="ECO:0000256" key="4">
    <source>
        <dbReference type="ARBA" id="ARBA00023136"/>
    </source>
</evidence>
<organism evidence="9 10">
    <name type="scientific">Cladobotryum mycophilum</name>
    <dbReference type="NCBI Taxonomy" id="491253"/>
    <lineage>
        <taxon>Eukaryota</taxon>
        <taxon>Fungi</taxon>
        <taxon>Dikarya</taxon>
        <taxon>Ascomycota</taxon>
        <taxon>Pezizomycotina</taxon>
        <taxon>Sordariomycetes</taxon>
        <taxon>Hypocreomycetidae</taxon>
        <taxon>Hypocreales</taxon>
        <taxon>Hypocreaceae</taxon>
        <taxon>Cladobotryum</taxon>
    </lineage>
</organism>
<gene>
    <name evidence="9" type="ORF">PT974_04892</name>
</gene>
<feature type="domain" description="Rhodopsin" evidence="8">
    <location>
        <begin position="31"/>
        <end position="130"/>
    </location>
</feature>
<keyword evidence="4 7" id="KW-0472">Membrane</keyword>
<comment type="caution">
    <text evidence="9">The sequence shown here is derived from an EMBL/GenBank/DDBJ whole genome shotgun (WGS) entry which is preliminary data.</text>
</comment>
<dbReference type="InterPro" id="IPR052337">
    <property type="entry name" value="SAT4-like"/>
</dbReference>